<dbReference type="Proteomes" id="UP000460287">
    <property type="component" value="Unassembled WGS sequence"/>
</dbReference>
<dbReference type="AlphaFoldDB" id="A0A7X2T1Q2"/>
<organism evidence="2 3">
    <name type="scientific">Inconstantimicrobium porci</name>
    <dbReference type="NCBI Taxonomy" id="2652291"/>
    <lineage>
        <taxon>Bacteria</taxon>
        <taxon>Bacillati</taxon>
        <taxon>Bacillota</taxon>
        <taxon>Clostridia</taxon>
        <taxon>Eubacteriales</taxon>
        <taxon>Clostridiaceae</taxon>
        <taxon>Inconstantimicrobium</taxon>
    </lineage>
</organism>
<evidence type="ECO:0000313" key="3">
    <source>
        <dbReference type="Proteomes" id="UP000460287"/>
    </source>
</evidence>
<gene>
    <name evidence="2" type="ORF">FYJ33_06970</name>
</gene>
<feature type="domain" description="Peptidase M15C" evidence="1">
    <location>
        <begin position="195"/>
        <end position="262"/>
    </location>
</feature>
<dbReference type="InterPro" id="IPR009045">
    <property type="entry name" value="Zn_M74/Hedgehog-like"/>
</dbReference>
<dbReference type="InterPro" id="IPR039561">
    <property type="entry name" value="Peptidase_M15C"/>
</dbReference>
<keyword evidence="3" id="KW-1185">Reference proteome</keyword>
<accession>A0A7X2T1Q2</accession>
<reference evidence="2 3" key="1">
    <citation type="submission" date="2019-08" db="EMBL/GenBank/DDBJ databases">
        <title>In-depth cultivation of the pig gut microbiome towards novel bacterial diversity and tailored functional studies.</title>
        <authorList>
            <person name="Wylensek D."/>
            <person name="Hitch T.C.A."/>
            <person name="Clavel T."/>
        </authorList>
    </citation>
    <scope>NUCLEOTIDE SEQUENCE [LARGE SCALE GENOMIC DNA]</scope>
    <source>
        <strain evidence="2 3">WCA-383-APC-5B</strain>
    </source>
</reference>
<dbReference type="Pfam" id="PF13539">
    <property type="entry name" value="Peptidase_M15_4"/>
    <property type="match status" value="1"/>
</dbReference>
<dbReference type="SUPFAM" id="SSF55166">
    <property type="entry name" value="Hedgehog/DD-peptidase"/>
    <property type="match status" value="1"/>
</dbReference>
<name>A0A7X2T1Q2_9CLOT</name>
<dbReference type="RefSeq" id="WP_154531036.1">
    <property type="nucleotide sequence ID" value="NZ_VULX01000007.1"/>
</dbReference>
<dbReference type="Gene3D" id="3.30.1380.10">
    <property type="match status" value="1"/>
</dbReference>
<comment type="caution">
    <text evidence="2">The sequence shown here is derived from an EMBL/GenBank/DDBJ whole genome shotgun (WGS) entry which is preliminary data.</text>
</comment>
<evidence type="ECO:0000313" key="2">
    <source>
        <dbReference type="EMBL" id="MSR91158.1"/>
    </source>
</evidence>
<dbReference type="EMBL" id="VULX01000007">
    <property type="protein sequence ID" value="MSR91158.1"/>
    <property type="molecule type" value="Genomic_DNA"/>
</dbReference>
<protein>
    <submittedName>
        <fullName evidence="2">M15 family metallopeptidase</fullName>
    </submittedName>
</protein>
<dbReference type="GO" id="GO:0008233">
    <property type="term" value="F:peptidase activity"/>
    <property type="evidence" value="ECO:0007669"/>
    <property type="project" value="InterPro"/>
</dbReference>
<evidence type="ECO:0000259" key="1">
    <source>
        <dbReference type="Pfam" id="PF13539"/>
    </source>
</evidence>
<sequence>MKKKYRIISLFILQLLFFNIKTYDALSFENSDNSNSYEINMKRDLLSIAVSYKDYVSDVEKNGDKVYLVMKSGKKILYDDMRSKSEDEKLERGTLKDMMEQTYILGPIKSVQPKNFNPGRIRSYQLMAEVYGKSEGEIQKQIEYIGNNGFSKNNGAASSLKKVFKEINSSSVSDGRISAYVYPTSGGYNYRFVRGTGRLSAHAYGIAIDLKTNKNDYWKWSNPKDATKRIASYPEKLIEIFESNNFIWGGKWGYFDIMHFEYRPEIIFKAKYFGDKCTDDVWYKGVNEEDEIVKKYISIIDEKLK</sequence>
<proteinExistence type="predicted"/>